<dbReference type="Proteomes" id="UP000507470">
    <property type="component" value="Unassembled WGS sequence"/>
</dbReference>
<dbReference type="SUPFAM" id="SSF52540">
    <property type="entry name" value="P-loop containing nucleoside triphosphate hydrolases"/>
    <property type="match status" value="1"/>
</dbReference>
<protein>
    <recommendedName>
        <fullName evidence="3">AAA+ ATPase domain-containing protein</fullName>
    </recommendedName>
</protein>
<evidence type="ECO:0008006" key="3">
    <source>
        <dbReference type="Google" id="ProtNLM"/>
    </source>
</evidence>
<keyword evidence="2" id="KW-1185">Reference proteome</keyword>
<dbReference type="Gene3D" id="3.40.50.300">
    <property type="entry name" value="P-loop containing nucleotide triphosphate hydrolases"/>
    <property type="match status" value="1"/>
</dbReference>
<dbReference type="AlphaFoldDB" id="A0A6J8ETM1"/>
<accession>A0A6J8ETM1</accession>
<evidence type="ECO:0000313" key="1">
    <source>
        <dbReference type="EMBL" id="CAC5422481.1"/>
    </source>
</evidence>
<dbReference type="EMBL" id="CACVKT020009600">
    <property type="protein sequence ID" value="CAC5422481.1"/>
    <property type="molecule type" value="Genomic_DNA"/>
</dbReference>
<sequence>MSNEVLLPFMAPTTMCVVGPTQSGKTMFTKKLIENANVMFTEPPTRILYAYSEDQPVFQEMRGENQDVTFHEGLPDKKTIEEFTHDMKHTLIIIDDLMSKLVQSDDLLQLFTVTSHHRKASCCFISQNLFCAGKHARSISLNCANFVLFRNPRDMRQLSSFASQILPGKTNYFLESFQKATEKPFNYLLVDLSTRRDKKYMLRTGIFPGDVCVVYQPV</sequence>
<evidence type="ECO:0000313" key="2">
    <source>
        <dbReference type="Proteomes" id="UP000507470"/>
    </source>
</evidence>
<proteinExistence type="predicted"/>
<dbReference type="InterPro" id="IPR027417">
    <property type="entry name" value="P-loop_NTPase"/>
</dbReference>
<organism evidence="1 2">
    <name type="scientific">Mytilus coruscus</name>
    <name type="common">Sea mussel</name>
    <dbReference type="NCBI Taxonomy" id="42192"/>
    <lineage>
        <taxon>Eukaryota</taxon>
        <taxon>Metazoa</taxon>
        <taxon>Spiralia</taxon>
        <taxon>Lophotrochozoa</taxon>
        <taxon>Mollusca</taxon>
        <taxon>Bivalvia</taxon>
        <taxon>Autobranchia</taxon>
        <taxon>Pteriomorphia</taxon>
        <taxon>Mytilida</taxon>
        <taxon>Mytiloidea</taxon>
        <taxon>Mytilidae</taxon>
        <taxon>Mytilinae</taxon>
        <taxon>Mytilus</taxon>
    </lineage>
</organism>
<dbReference type="OrthoDB" id="6046937at2759"/>
<name>A0A6J8ETM1_MYTCO</name>
<gene>
    <name evidence="1" type="ORF">MCOR_54529</name>
</gene>
<reference evidence="1 2" key="1">
    <citation type="submission" date="2020-06" db="EMBL/GenBank/DDBJ databases">
        <authorList>
            <person name="Li R."/>
            <person name="Bekaert M."/>
        </authorList>
    </citation>
    <scope>NUCLEOTIDE SEQUENCE [LARGE SCALE GENOMIC DNA]</scope>
    <source>
        <strain evidence="2">wild</strain>
    </source>
</reference>